<keyword evidence="2" id="KW-1185">Reference proteome</keyword>
<dbReference type="RefSeq" id="WP_154327889.1">
    <property type="nucleotide sequence ID" value="NZ_CP045696.1"/>
</dbReference>
<protein>
    <submittedName>
        <fullName evidence="1">Uncharacterized protein</fullName>
    </submittedName>
</protein>
<sequence length="79" mass="9179">MEVNSIAKRQLGISKSFANVIFDYKLILSQEINSQISFWRISETIFIWKKTIELEKSLTITVNDIITGLTFYVSAKQYI</sequence>
<accession>A0A6L5XA44</accession>
<reference evidence="1 2" key="1">
    <citation type="submission" date="2019-08" db="EMBL/GenBank/DDBJ databases">
        <title>In-depth cultivation of the pig gut microbiome towards novel bacterial diversity and tailored functional studies.</title>
        <authorList>
            <person name="Wylensek D."/>
            <person name="Hitch T.C.A."/>
            <person name="Clavel T."/>
        </authorList>
    </citation>
    <scope>NUCLEOTIDE SEQUENCE [LARGE SCALE GENOMIC DNA]</scope>
    <source>
        <strain evidence="1 2">Oil-RF-744-WCA-WT-10</strain>
    </source>
</reference>
<evidence type="ECO:0000313" key="2">
    <source>
        <dbReference type="Proteomes" id="UP000483362"/>
    </source>
</evidence>
<dbReference type="AlphaFoldDB" id="A0A6L5XA44"/>
<evidence type="ECO:0000313" key="1">
    <source>
        <dbReference type="EMBL" id="MSS16325.1"/>
    </source>
</evidence>
<organism evidence="1 2">
    <name type="scientific">Sodaliphilus pleomorphus</name>
    <dbReference type="NCBI Taxonomy" id="2606626"/>
    <lineage>
        <taxon>Bacteria</taxon>
        <taxon>Pseudomonadati</taxon>
        <taxon>Bacteroidota</taxon>
        <taxon>Bacteroidia</taxon>
        <taxon>Bacteroidales</taxon>
        <taxon>Muribaculaceae</taxon>
        <taxon>Sodaliphilus</taxon>
    </lineage>
</organism>
<comment type="caution">
    <text evidence="1">The sequence shown here is derived from an EMBL/GenBank/DDBJ whole genome shotgun (WGS) entry which is preliminary data.</text>
</comment>
<name>A0A6L5XA44_9BACT</name>
<dbReference type="Proteomes" id="UP000483362">
    <property type="component" value="Unassembled WGS sequence"/>
</dbReference>
<dbReference type="EMBL" id="VULT01000001">
    <property type="protein sequence ID" value="MSS16325.1"/>
    <property type="molecule type" value="Genomic_DNA"/>
</dbReference>
<proteinExistence type="predicted"/>
<gene>
    <name evidence="1" type="ORF">FYJ29_00840</name>
</gene>